<comment type="caution">
    <text evidence="1">The sequence shown here is derived from an EMBL/GenBank/DDBJ whole genome shotgun (WGS) entry which is preliminary data.</text>
</comment>
<evidence type="ECO:0000313" key="2">
    <source>
        <dbReference type="Proteomes" id="UP000321907"/>
    </source>
</evidence>
<dbReference type="EMBL" id="VOXD01000063">
    <property type="protein sequence ID" value="TXF83082.1"/>
    <property type="molecule type" value="Genomic_DNA"/>
</dbReference>
<evidence type="ECO:0000313" key="1">
    <source>
        <dbReference type="EMBL" id="TXF83082.1"/>
    </source>
</evidence>
<organism evidence="1 2">
    <name type="scientific">Neolewinella aurantiaca</name>
    <dbReference type="NCBI Taxonomy" id="2602767"/>
    <lineage>
        <taxon>Bacteria</taxon>
        <taxon>Pseudomonadati</taxon>
        <taxon>Bacteroidota</taxon>
        <taxon>Saprospiria</taxon>
        <taxon>Saprospirales</taxon>
        <taxon>Lewinellaceae</taxon>
        <taxon>Neolewinella</taxon>
    </lineage>
</organism>
<protein>
    <submittedName>
        <fullName evidence="1">Uncharacterized protein</fullName>
    </submittedName>
</protein>
<dbReference type="RefSeq" id="WP_147932878.1">
    <property type="nucleotide sequence ID" value="NZ_VOXD01000063.1"/>
</dbReference>
<keyword evidence="2" id="KW-1185">Reference proteome</keyword>
<proteinExistence type="predicted"/>
<dbReference type="Proteomes" id="UP000321907">
    <property type="component" value="Unassembled WGS sequence"/>
</dbReference>
<dbReference type="AlphaFoldDB" id="A0A5C7FDF0"/>
<sequence length="323" mass="38246">MTERIHRLQNKAETVIEVYSIEEYSFLIEEIENEDLKHLEYYSNYLRLHHGERVYLFSDGRILKLFKPESLIFSDEAIFLDVMDSNGLLFAKKNIDNSTPNYRFIYSSRNKKYSYYELNKNFSKSLLKLLPPEQVKLWPPVQIGRYLDGVISIESSRGSAFFYQSLEDCLAVIHLRSDFMVKLKDKKNKIYPELIGLNYHGELFESSIEELVLNLYNLVGYQNLNALPSEHQLKEITFLLYMNRFSWRFLELCYLPLLAFIGEIYKEKHSGDWVLIECPVFKDYMPDISVNGKNIKLYNLIYEVLSPTFSRYIPLESLLHVRN</sequence>
<gene>
    <name evidence="1" type="ORF">FUA23_21680</name>
</gene>
<reference evidence="1 2" key="1">
    <citation type="submission" date="2019-08" db="EMBL/GenBank/DDBJ databases">
        <title>Lewinella sp. strain SSH13 Genome sequencing and assembly.</title>
        <authorList>
            <person name="Kim I."/>
        </authorList>
    </citation>
    <scope>NUCLEOTIDE SEQUENCE [LARGE SCALE GENOMIC DNA]</scope>
    <source>
        <strain evidence="1 2">SSH13</strain>
    </source>
</reference>
<name>A0A5C7FDF0_9BACT</name>
<accession>A0A5C7FDF0</accession>